<evidence type="ECO:0008006" key="4">
    <source>
        <dbReference type="Google" id="ProtNLM"/>
    </source>
</evidence>
<dbReference type="Gene3D" id="3.50.50.60">
    <property type="entry name" value="FAD/NAD(P)-binding domain"/>
    <property type="match status" value="1"/>
</dbReference>
<dbReference type="EMBL" id="WJBE01000038">
    <property type="protein sequence ID" value="MBC3901644.1"/>
    <property type="molecule type" value="Genomic_DNA"/>
</dbReference>
<protein>
    <recommendedName>
        <fullName evidence="4">FAD/NAD(P)-binding domain-containing protein</fullName>
    </recommendedName>
</protein>
<keyword evidence="1" id="KW-0560">Oxidoreductase</keyword>
<reference evidence="2 3" key="1">
    <citation type="journal article" date="2020" name="mSystems">
        <title>Defining Genomic and Predicted Metabolic Features of the Acetobacterium Genus.</title>
        <authorList>
            <person name="Ross D.E."/>
            <person name="Marshall C.W."/>
            <person name="Gulliver D."/>
            <person name="May H.D."/>
            <person name="Norman R.S."/>
        </authorList>
    </citation>
    <scope>NUCLEOTIDE SEQUENCE [LARGE SCALE GENOMIC DNA]</scope>
    <source>
        <strain evidence="2 3">DSM 4132</strain>
    </source>
</reference>
<dbReference type="PANTHER" id="PTHR42949">
    <property type="entry name" value="ANAEROBIC GLYCEROL-3-PHOSPHATE DEHYDROGENASE SUBUNIT B"/>
    <property type="match status" value="1"/>
</dbReference>
<name>A0ABR6Z2C2_9FIRM</name>
<dbReference type="PANTHER" id="PTHR42949:SF3">
    <property type="entry name" value="ANAEROBIC GLYCEROL-3-PHOSPHATE DEHYDROGENASE SUBUNIT B"/>
    <property type="match status" value="1"/>
</dbReference>
<accession>A0ABR6Z2C2</accession>
<dbReference type="RefSeq" id="WP_186895660.1">
    <property type="nucleotide sequence ID" value="NZ_WJBE01000038.1"/>
</dbReference>
<organism evidence="2 3">
    <name type="scientific">Acetobacterium malicum</name>
    <dbReference type="NCBI Taxonomy" id="52692"/>
    <lineage>
        <taxon>Bacteria</taxon>
        <taxon>Bacillati</taxon>
        <taxon>Bacillota</taxon>
        <taxon>Clostridia</taxon>
        <taxon>Eubacteriales</taxon>
        <taxon>Eubacteriaceae</taxon>
        <taxon>Acetobacterium</taxon>
    </lineage>
</organism>
<dbReference type="Proteomes" id="UP000622405">
    <property type="component" value="Unassembled WGS sequence"/>
</dbReference>
<gene>
    <name evidence="2" type="ORF">GH811_18770</name>
</gene>
<evidence type="ECO:0000313" key="2">
    <source>
        <dbReference type="EMBL" id="MBC3901644.1"/>
    </source>
</evidence>
<comment type="caution">
    <text evidence="2">The sequence shown here is derived from an EMBL/GenBank/DDBJ whole genome shotgun (WGS) entry which is preliminary data.</text>
</comment>
<sequence length="128" mass="14376">MNHVIISLFQCRLLYKCIHDGFGLQKYKRSLTGNQFAERLINEAKEWGVCLYLDTMVLEVHENKTIIAVSHEEGLILVIAEAVILAMGCRERTRAQVGLLGSRPAGVYTAGVVQRYINIEGFLPGKKQ</sequence>
<dbReference type="SUPFAM" id="SSF51905">
    <property type="entry name" value="FAD/NAD(P)-binding domain"/>
    <property type="match status" value="1"/>
</dbReference>
<dbReference type="InterPro" id="IPR036188">
    <property type="entry name" value="FAD/NAD-bd_sf"/>
</dbReference>
<dbReference type="InterPro" id="IPR051691">
    <property type="entry name" value="Metab_Enz_Cyan_OpOx_G3PDH"/>
</dbReference>
<evidence type="ECO:0000256" key="1">
    <source>
        <dbReference type="ARBA" id="ARBA00023002"/>
    </source>
</evidence>
<proteinExistence type="predicted"/>
<keyword evidence="3" id="KW-1185">Reference proteome</keyword>
<evidence type="ECO:0000313" key="3">
    <source>
        <dbReference type="Proteomes" id="UP000622405"/>
    </source>
</evidence>